<dbReference type="PANTHER" id="PTHR43343:SF3">
    <property type="entry name" value="PROTEASE DO-LIKE 8, CHLOROPLASTIC"/>
    <property type="match status" value="1"/>
</dbReference>
<dbReference type="InterPro" id="IPR009003">
    <property type="entry name" value="Peptidase_S1_PA"/>
</dbReference>
<accession>A0A4Y6PX05</accession>
<evidence type="ECO:0000256" key="4">
    <source>
        <dbReference type="SAM" id="MobiDB-lite"/>
    </source>
</evidence>
<dbReference type="GO" id="GO:0004252">
    <property type="term" value="F:serine-type endopeptidase activity"/>
    <property type="evidence" value="ECO:0007669"/>
    <property type="project" value="InterPro"/>
</dbReference>
<dbReference type="OrthoDB" id="9766361at2"/>
<keyword evidence="6" id="KW-1185">Reference proteome</keyword>
<comment type="similarity">
    <text evidence="1">Belongs to the peptidase S1C family.</text>
</comment>
<dbReference type="Gene3D" id="2.40.10.10">
    <property type="entry name" value="Trypsin-like serine proteases"/>
    <property type="match status" value="2"/>
</dbReference>
<dbReference type="AlphaFoldDB" id="A0A4Y6PX05"/>
<reference evidence="5 6" key="1">
    <citation type="submission" date="2019-06" db="EMBL/GenBank/DDBJ databases">
        <title>Persicimonas caeni gen. nov., sp. nov., a predatory bacterium isolated from solar saltern.</title>
        <authorList>
            <person name="Wang S."/>
        </authorList>
    </citation>
    <scope>NUCLEOTIDE SEQUENCE [LARGE SCALE GENOMIC DNA]</scope>
    <source>
        <strain evidence="5 6">YN101</strain>
    </source>
</reference>
<dbReference type="SUPFAM" id="SSF50494">
    <property type="entry name" value="Trypsin-like serine proteases"/>
    <property type="match status" value="1"/>
</dbReference>
<evidence type="ECO:0000313" key="6">
    <source>
        <dbReference type="Proteomes" id="UP000315995"/>
    </source>
</evidence>
<dbReference type="Pfam" id="PF13365">
    <property type="entry name" value="Trypsin_2"/>
    <property type="match status" value="1"/>
</dbReference>
<organism evidence="5 6">
    <name type="scientific">Persicimonas caeni</name>
    <dbReference type="NCBI Taxonomy" id="2292766"/>
    <lineage>
        <taxon>Bacteria</taxon>
        <taxon>Deltaproteobacteria</taxon>
        <taxon>Bradymonadales</taxon>
        <taxon>Bradymonadaceae</taxon>
        <taxon>Persicimonas</taxon>
    </lineage>
</organism>
<gene>
    <name evidence="5" type="ORF">FIV42_19500</name>
</gene>
<keyword evidence="3" id="KW-0378">Hydrolase</keyword>
<sequence>MLPSAARGCSWRGSAATTTQMPTRPRLCSSPSARRSWRSAAMSSCPTNSTPSSRARRASSLTSTTRSSKRSSACRRTTRRCRRRRATRSNTISVSGLPPEELQVFCALNSKSIRLLTALALTLCASTAYAQDGAADEDPLAAVETYQQKLFEKVAPSVIFISQGNSIGSGFFVDAQGLALTNKHVVGEAKEVKVVLQDGRKLTAKVVERAKGETDLALVKVPVKSSKALSLTGFDDLRVGSWVGSVGHGVGGVWTFTKGMVSNIYPSDKSRPIFQTQIPLNPGASGGPVFDRKGRVVGVVTAGITDSNSVNFAIRSDVALGSLDGLSEQCRCLVVTAPEGVPVFVNGKMMGKGPEVRVQLSDGKHEVFAVIKGKMKKKKVAFPKTKAVELE</sequence>
<dbReference type="PANTHER" id="PTHR43343">
    <property type="entry name" value="PEPTIDASE S12"/>
    <property type="match status" value="1"/>
</dbReference>
<evidence type="ECO:0000313" key="5">
    <source>
        <dbReference type="EMBL" id="QDG52851.1"/>
    </source>
</evidence>
<dbReference type="EMBL" id="CP041186">
    <property type="protein sequence ID" value="QDG52851.1"/>
    <property type="molecule type" value="Genomic_DNA"/>
</dbReference>
<dbReference type="GO" id="GO:0006508">
    <property type="term" value="P:proteolysis"/>
    <property type="evidence" value="ECO:0007669"/>
    <property type="project" value="UniProtKB-KW"/>
</dbReference>
<protein>
    <submittedName>
        <fullName evidence="5">Serine protease</fullName>
    </submittedName>
</protein>
<proteinExistence type="inferred from homology"/>
<evidence type="ECO:0000256" key="1">
    <source>
        <dbReference type="ARBA" id="ARBA00010541"/>
    </source>
</evidence>
<evidence type="ECO:0000256" key="2">
    <source>
        <dbReference type="ARBA" id="ARBA00022670"/>
    </source>
</evidence>
<keyword evidence="2 5" id="KW-0645">Protease</keyword>
<name>A0A4Y6PX05_PERCE</name>
<dbReference type="InterPro" id="IPR051201">
    <property type="entry name" value="Chloro_Bact_Ser_Proteases"/>
</dbReference>
<dbReference type="InterPro" id="IPR001940">
    <property type="entry name" value="Peptidase_S1C"/>
</dbReference>
<accession>A0A5B8YC63</accession>
<dbReference type="Proteomes" id="UP000315995">
    <property type="component" value="Chromosome"/>
</dbReference>
<feature type="compositionally biased region" description="Low complexity" evidence="4">
    <location>
        <begin position="29"/>
        <end position="66"/>
    </location>
</feature>
<evidence type="ECO:0000256" key="3">
    <source>
        <dbReference type="ARBA" id="ARBA00022801"/>
    </source>
</evidence>
<dbReference type="InterPro" id="IPR043504">
    <property type="entry name" value="Peptidase_S1_PA_chymotrypsin"/>
</dbReference>
<feature type="region of interest" description="Disordered" evidence="4">
    <location>
        <begin position="1"/>
        <end position="91"/>
    </location>
</feature>
<dbReference type="PRINTS" id="PR00834">
    <property type="entry name" value="PROTEASES2C"/>
</dbReference>
<feature type="compositionally biased region" description="Basic residues" evidence="4">
    <location>
        <begin position="67"/>
        <end position="87"/>
    </location>
</feature>